<dbReference type="PANTHER" id="PTHR11938:SF133">
    <property type="entry name" value="GLUTAMATE SYNTHASE (NADH)"/>
    <property type="match status" value="1"/>
</dbReference>
<evidence type="ECO:0000256" key="6">
    <source>
        <dbReference type="ARBA" id="ARBA00022643"/>
    </source>
</evidence>
<accession>A0A520LNF7</accession>
<dbReference type="GO" id="GO:0051538">
    <property type="term" value="F:3 iron, 4 sulfur cluster binding"/>
    <property type="evidence" value="ECO:0007669"/>
    <property type="project" value="UniProtKB-KW"/>
</dbReference>
<dbReference type="EMBL" id="SHBO01000015">
    <property type="protein sequence ID" value="RZO07156.1"/>
    <property type="molecule type" value="Genomic_DNA"/>
</dbReference>
<evidence type="ECO:0000256" key="10">
    <source>
        <dbReference type="ARBA" id="ARBA00023004"/>
    </source>
</evidence>
<evidence type="ECO:0000256" key="9">
    <source>
        <dbReference type="ARBA" id="ARBA00023002"/>
    </source>
</evidence>
<dbReference type="Proteomes" id="UP000318148">
    <property type="component" value="Unassembled WGS sequence"/>
</dbReference>
<comment type="pathway">
    <text evidence="14">Amino-acid biosynthesis.</text>
</comment>
<gene>
    <name evidence="16" type="ORF">EVB02_01885</name>
</gene>
<evidence type="ECO:0000256" key="12">
    <source>
        <dbReference type="ARBA" id="ARBA00023164"/>
    </source>
</evidence>
<dbReference type="Pfam" id="PF04898">
    <property type="entry name" value="Glu_syn_central"/>
    <property type="match status" value="1"/>
</dbReference>
<dbReference type="SUPFAM" id="SSF51395">
    <property type="entry name" value="FMN-linked oxidoreductases"/>
    <property type="match status" value="1"/>
</dbReference>
<dbReference type="InterPro" id="IPR002489">
    <property type="entry name" value="Glu_synth_asu_C"/>
</dbReference>
<dbReference type="Gene3D" id="3.60.20.10">
    <property type="entry name" value="Glutamine Phosphoribosylpyrophosphate, subunit 1, domain 1"/>
    <property type="match status" value="1"/>
</dbReference>
<keyword evidence="7" id="KW-0479">Metal-binding</keyword>
<evidence type="ECO:0000256" key="14">
    <source>
        <dbReference type="ARBA" id="ARBA00029440"/>
    </source>
</evidence>
<dbReference type="InterPro" id="IPR050711">
    <property type="entry name" value="ET-N_metabolism_enzyme"/>
</dbReference>
<dbReference type="Gene3D" id="3.20.20.70">
    <property type="entry name" value="Aldolase class I"/>
    <property type="match status" value="2"/>
</dbReference>
<evidence type="ECO:0000256" key="1">
    <source>
        <dbReference type="ARBA" id="ARBA00001917"/>
    </source>
</evidence>
<evidence type="ECO:0000259" key="15">
    <source>
        <dbReference type="PROSITE" id="PS51278"/>
    </source>
</evidence>
<proteinExistence type="inferred from homology"/>
<evidence type="ECO:0000313" key="16">
    <source>
        <dbReference type="EMBL" id="RZO07156.1"/>
    </source>
</evidence>
<keyword evidence="13" id="KW-0003">3Fe-4S</keyword>
<dbReference type="GO" id="GO:0046872">
    <property type="term" value="F:metal ion binding"/>
    <property type="evidence" value="ECO:0007669"/>
    <property type="project" value="UniProtKB-KW"/>
</dbReference>
<dbReference type="SUPFAM" id="SSF69336">
    <property type="entry name" value="Alpha subunit of glutamate synthase, C-terminal domain"/>
    <property type="match status" value="1"/>
</dbReference>
<name>A0A520LNF7_9GAMM</name>
<dbReference type="PANTHER" id="PTHR11938">
    <property type="entry name" value="FAD NADPH DEHYDROGENASE/OXIDOREDUCTASE"/>
    <property type="match status" value="1"/>
</dbReference>
<dbReference type="GO" id="GO:0019676">
    <property type="term" value="P:ammonia assimilation cycle"/>
    <property type="evidence" value="ECO:0007669"/>
    <property type="project" value="TreeGrafter"/>
</dbReference>
<keyword evidence="8" id="KW-0315">Glutamine amidotransferase</keyword>
<evidence type="ECO:0000256" key="5">
    <source>
        <dbReference type="ARBA" id="ARBA00022630"/>
    </source>
</evidence>
<dbReference type="GO" id="GO:0015930">
    <property type="term" value="F:glutamate synthase activity"/>
    <property type="evidence" value="ECO:0007669"/>
    <property type="project" value="InterPro"/>
</dbReference>
<dbReference type="SUPFAM" id="SSF56235">
    <property type="entry name" value="N-terminal nucleophile aminohydrolases (Ntn hydrolases)"/>
    <property type="match status" value="1"/>
</dbReference>
<protein>
    <submittedName>
        <fullName evidence="16">Glutamate synthase large subunit</fullName>
    </submittedName>
</protein>
<dbReference type="PROSITE" id="PS51278">
    <property type="entry name" value="GATASE_TYPE_2"/>
    <property type="match status" value="1"/>
</dbReference>
<comment type="caution">
    <text evidence="16">The sequence shown here is derived from an EMBL/GenBank/DDBJ whole genome shotgun (WGS) entry which is preliminary data.</text>
</comment>
<dbReference type="InterPro" id="IPR002932">
    <property type="entry name" value="Glu_synthdom"/>
</dbReference>
<comment type="cofactor">
    <cofactor evidence="2">
        <name>[3Fe-4S] cluster</name>
        <dbReference type="ChEBI" id="CHEBI:21137"/>
    </cofactor>
</comment>
<evidence type="ECO:0000313" key="17">
    <source>
        <dbReference type="Proteomes" id="UP000318148"/>
    </source>
</evidence>
<reference evidence="16 17" key="1">
    <citation type="submission" date="2019-02" db="EMBL/GenBank/DDBJ databases">
        <title>Prokaryotic population dynamics and viral predation in marine succession experiment using metagenomics: the confinement effect.</title>
        <authorList>
            <person name="Haro-Moreno J.M."/>
            <person name="Rodriguez-Valera F."/>
            <person name="Lopez-Perez M."/>
        </authorList>
    </citation>
    <scope>NUCLEOTIDE SEQUENCE [LARGE SCALE GENOMIC DNA]</scope>
    <source>
        <strain evidence="16">MED-G169</strain>
    </source>
</reference>
<keyword evidence="11" id="KW-0411">Iron-sulfur</keyword>
<dbReference type="InterPro" id="IPR029055">
    <property type="entry name" value="Ntn_hydrolases_N"/>
</dbReference>
<dbReference type="CDD" id="cd02808">
    <property type="entry name" value="GltS_FMN"/>
    <property type="match status" value="1"/>
</dbReference>
<evidence type="ECO:0000256" key="2">
    <source>
        <dbReference type="ARBA" id="ARBA00001927"/>
    </source>
</evidence>
<dbReference type="GO" id="GO:0006537">
    <property type="term" value="P:glutamate biosynthetic process"/>
    <property type="evidence" value="ECO:0007669"/>
    <property type="project" value="UniProtKB-KW"/>
</dbReference>
<keyword evidence="4" id="KW-0028">Amino-acid biosynthesis</keyword>
<keyword evidence="9" id="KW-0560">Oxidoreductase</keyword>
<evidence type="ECO:0000256" key="11">
    <source>
        <dbReference type="ARBA" id="ARBA00023014"/>
    </source>
</evidence>
<feature type="domain" description="Glutamine amidotransferase type-2" evidence="15">
    <location>
        <begin position="19"/>
        <end position="400"/>
    </location>
</feature>
<evidence type="ECO:0000256" key="7">
    <source>
        <dbReference type="ARBA" id="ARBA00022723"/>
    </source>
</evidence>
<dbReference type="Gene3D" id="2.160.20.60">
    <property type="entry name" value="Glutamate synthase, alpha subunit, C-terminal domain"/>
    <property type="match status" value="1"/>
</dbReference>
<keyword evidence="10" id="KW-0408">Iron</keyword>
<comment type="similarity">
    <text evidence="3">Belongs to the glutamate synthase family.</text>
</comment>
<evidence type="ECO:0000256" key="3">
    <source>
        <dbReference type="ARBA" id="ARBA00009716"/>
    </source>
</evidence>
<dbReference type="Pfam" id="PF01493">
    <property type="entry name" value="GXGXG"/>
    <property type="match status" value="1"/>
</dbReference>
<evidence type="ECO:0000256" key="13">
    <source>
        <dbReference type="ARBA" id="ARBA00023291"/>
    </source>
</evidence>
<dbReference type="CDD" id="cd00713">
    <property type="entry name" value="GltS"/>
    <property type="match status" value="1"/>
</dbReference>
<sequence>MNGKDQHGLYDASIEKSSCGVGFITRKDSKQTHQLIRMGNEALCSVPHRGGVSSEGVGDGAGISIDLSLDFFESIVGKSLSPGKFGVGNFFMPNSISQHQNAKDIVTEILAKHEFNVLAIRDIPVNNSVLRASAVDYQLPIVQWIFEQTNLSPKREIEQEAYEALLEIEKRAYLEAEFDGLYPLSLSSKMQVLKGRLSSNEIIPYFADLSEPNHCINTLFFHTRFSTNTDPHPSMAQPFRMIAHNGELNTDKKNRLSENAIARSKSNQIVRPKGQSDSCRLDQTFHSRIIEDEMDMVTAVVSMMPPAWENDDELNSDVRDMLEYFSLYEEKNDGPAALIFGDGNIIGARLDRLGLRPLRSIETDNHIAVTSEAGQINFVNETTISRGRIEAGGMLYYDHSKGEVVRTKDALLRLSRKRDYSELLKSARINLSDINVSGKNNETHTLYSGDLTLAGRYVAYSHNQESFKFMIDPMLETGIEKVSAMGYGNAINALSDNEGSFAKYFSQMFAQVTNPPLDSIRESDGMTLRVALGAKPANTNVSTKQIVVDSPILSFEKFSLIKNQEEVPVSVFSILFDPVFDDIDKNANQLKCAIDSVCDEVEKFSRDIGGIVILSDREVSRQHACIPLILMVSAVNQRLIEAGLRFKVSVIVESGQISSSHHIACVLGFGASAVCPMSIHMRAEEKFGSNSHKAFEKFSYAASKALMKTMGKVGLCTVESYCGGEFFEPNFLDTKDDVFSTYFPNMYSPCGGVGFSQVAQTAADWHFKASDCEVADDIPILGLFKERSEGAGHSYGVSAVRGFVDLTEEPLIIDKESDHELNDQFRLLTLNRMESAFGISDEGYINSSFDYVSKDKIDKFKITPGYRKFTQMMTEERTRRPAALRDVLAFPIDVTSINSANAFRQSMMLFNRRGNNNFLVRGVKCKKLLNGNYELDLSDKRDADDKRLVELEKSFIDRFGVEIVMSDIHSNKLWMEAVGNAASYLDRLLSAPDKICLEQVQPASEITSTLSSGAMSHGALVASAHEAVAHGINMVGGMSNCGEGGEHFTRYGTIRASKIKQFASGRFGVWAGYLADPMIEEVEIKIGQGAKPGEGGQLPAPKVNVEIAAARGGIPGVELISPPPHHDTYSIEDLAQLIHDAKAARVRVIVKLVSSHGIGTIAVGVAKAGADIINVAGNTGGTGAASVTSLKYTGRAAEIGIAEVHQALLINGLREKVILRCSGAHQTGSDVVKSALLGADSFEFGTTALMMLKCVMAKNCNVKCPAGLTTNPEVFDGDPRALGQYFLNVAHEVREILADLGIKSLREARGKVDLLHLLDHPASVGQLDVRAMLANVKEHIVDKPIYLKSNYYLDDKFIRKIKKSIFEENSLQVKISHADALTNCNKSVGGQVAVDIERMLNYEYKEKLIPGAYVDARGRKFLHSNAINIKTFGAAGQSYGLLCNDGMMLEHEGTCNDGVGKGACGGTIVIKSPKSHGIIKKNVLVGNFALFGATGGRMFFQGEAGDRFAVRNSGASAVVEGVGEFCAEYMTNGTIMNLGGFSKGMGNGMSGGFVYQFDPNKSCRKNMSHESVDLAYLEDDTLTSEIHSIAIETMLHLHIQATGSSKAYEIISNWDAQKRFFAVLTPKALKQYQDSNEILAEKTQKELIEELSVSLVGYQINKLKKCWRSGTLILGGHAPDSSLRRDHDHQLLNSYFVLDFAQKISQKKYPSQMKNTDLINKVTRNLILTEDHSLMNGLLKFAKKAIMDYSSEQLAVLIADKRLRDFKQALNLRNCLSMDSIGTYSWILQQDRKNQAQLGEIPDFEELFSKSIITDTLLSTG</sequence>
<dbReference type="InterPro" id="IPR017932">
    <property type="entry name" value="GATase_2_dom"/>
</dbReference>
<evidence type="ECO:0000256" key="8">
    <source>
        <dbReference type="ARBA" id="ARBA00022962"/>
    </source>
</evidence>
<comment type="cofactor">
    <cofactor evidence="1">
        <name>FMN</name>
        <dbReference type="ChEBI" id="CHEBI:58210"/>
    </cofactor>
</comment>
<organism evidence="16 17">
    <name type="scientific">SAR92 clade bacterium</name>
    <dbReference type="NCBI Taxonomy" id="2315479"/>
    <lineage>
        <taxon>Bacteria</taxon>
        <taxon>Pseudomonadati</taxon>
        <taxon>Pseudomonadota</taxon>
        <taxon>Gammaproteobacteria</taxon>
        <taxon>Cellvibrionales</taxon>
        <taxon>Porticoccaceae</taxon>
        <taxon>SAR92 clade</taxon>
    </lineage>
</organism>
<dbReference type="Pfam" id="PF01645">
    <property type="entry name" value="Glu_synthase"/>
    <property type="match status" value="1"/>
</dbReference>
<keyword evidence="6" id="KW-0288">FMN</keyword>
<keyword evidence="12" id="KW-0314">Glutamate biosynthesis</keyword>
<dbReference type="InterPro" id="IPR036485">
    <property type="entry name" value="Glu_synth_asu_C_sf"/>
</dbReference>
<dbReference type="Pfam" id="PF00310">
    <property type="entry name" value="GATase_2"/>
    <property type="match status" value="1"/>
</dbReference>
<dbReference type="InterPro" id="IPR006982">
    <property type="entry name" value="Glu_synth_centr_N"/>
</dbReference>
<dbReference type="InterPro" id="IPR013785">
    <property type="entry name" value="Aldolase_TIM"/>
</dbReference>
<evidence type="ECO:0000256" key="4">
    <source>
        <dbReference type="ARBA" id="ARBA00022605"/>
    </source>
</evidence>
<keyword evidence="5" id="KW-0285">Flavoprotein</keyword>